<dbReference type="OrthoDB" id="9810734at2"/>
<dbReference type="PROSITE" id="PS00061">
    <property type="entry name" value="ADH_SHORT"/>
    <property type="match status" value="1"/>
</dbReference>
<dbReference type="HOGENOM" id="CLU_010194_2_6_9"/>
<dbReference type="STRING" id="985665.HPL003_02155"/>
<dbReference type="InterPro" id="IPR036291">
    <property type="entry name" value="NAD(P)-bd_dom_sf"/>
</dbReference>
<dbReference type="RefSeq" id="WP_014277995.1">
    <property type="nucleotide sequence ID" value="NC_016641.1"/>
</dbReference>
<evidence type="ECO:0000313" key="4">
    <source>
        <dbReference type="Proteomes" id="UP000005876"/>
    </source>
</evidence>
<dbReference type="Pfam" id="PF00106">
    <property type="entry name" value="adh_short"/>
    <property type="match status" value="1"/>
</dbReference>
<organism evidence="3 4">
    <name type="scientific">Paenibacillus terrae (strain HPL-003)</name>
    <dbReference type="NCBI Taxonomy" id="985665"/>
    <lineage>
        <taxon>Bacteria</taxon>
        <taxon>Bacillati</taxon>
        <taxon>Bacillota</taxon>
        <taxon>Bacilli</taxon>
        <taxon>Bacillales</taxon>
        <taxon>Paenibacillaceae</taxon>
        <taxon>Paenibacillus</taxon>
    </lineage>
</organism>
<proteinExistence type="inferred from homology"/>
<reference evidence="4" key="1">
    <citation type="submission" date="2011-11" db="EMBL/GenBank/DDBJ databases">
        <title>Complete sequence of Paenibacillus terrae HPL-003.</title>
        <authorList>
            <person name="Shin S.H."/>
            <person name="Kim S."/>
            <person name="Kim J.Y."/>
        </authorList>
    </citation>
    <scope>NUCLEOTIDE SEQUENCE [LARGE SCALE GENOMIC DNA]</scope>
    <source>
        <strain evidence="4">HPL-003</strain>
    </source>
</reference>
<dbReference type="eggNOG" id="COG3967">
    <property type="taxonomic scope" value="Bacteria"/>
</dbReference>
<dbReference type="SUPFAM" id="SSF51735">
    <property type="entry name" value="NAD(P)-binding Rossmann-fold domains"/>
    <property type="match status" value="1"/>
</dbReference>
<dbReference type="AlphaFoldDB" id="G7VY34"/>
<dbReference type="Gene3D" id="3.40.50.720">
    <property type="entry name" value="NAD(P)-binding Rossmann-like Domain"/>
    <property type="match status" value="1"/>
</dbReference>
<dbReference type="PANTHER" id="PTHR44169">
    <property type="entry name" value="NADPH-DEPENDENT 1-ACYLDIHYDROXYACETONE PHOSPHATE REDUCTASE"/>
    <property type="match status" value="1"/>
</dbReference>
<dbReference type="PRINTS" id="PR00081">
    <property type="entry name" value="GDHRDH"/>
</dbReference>
<name>G7VY34_PAETH</name>
<protein>
    <submittedName>
        <fullName evidence="3">Oxidoreductase</fullName>
    </submittedName>
</protein>
<keyword evidence="2" id="KW-0560">Oxidoreductase</keyword>
<dbReference type="PANTHER" id="PTHR44169:SF6">
    <property type="entry name" value="NADPH-DEPENDENT 1-ACYLDIHYDROXYACETONE PHOSPHATE REDUCTASE"/>
    <property type="match status" value="1"/>
</dbReference>
<gene>
    <name evidence="3" type="ordered locus">HPL003_02155</name>
</gene>
<comment type="similarity">
    <text evidence="1">Belongs to the short-chain dehydrogenases/reductases (SDR) family.</text>
</comment>
<evidence type="ECO:0000256" key="2">
    <source>
        <dbReference type="ARBA" id="ARBA00023002"/>
    </source>
</evidence>
<dbReference type="KEGG" id="pta:HPL003_02155"/>
<dbReference type="GO" id="GO:0016491">
    <property type="term" value="F:oxidoreductase activity"/>
    <property type="evidence" value="ECO:0007669"/>
    <property type="project" value="UniProtKB-KW"/>
</dbReference>
<dbReference type="InterPro" id="IPR002347">
    <property type="entry name" value="SDR_fam"/>
</dbReference>
<reference key="2">
    <citation type="submission" date="2011-11" db="EMBL/GenBank/DDBJ databases">
        <authorList>
            <person name="Shin S.H."/>
            <person name="Kim S."/>
            <person name="Kim J.Y."/>
        </authorList>
    </citation>
    <scope>NUCLEOTIDE SEQUENCE</scope>
    <source>
        <strain>HPL-003</strain>
    </source>
</reference>
<accession>G7VY34</accession>
<sequence length="252" mass="27018">MKLTGNTIFITGGGTGIGRGLAEALHKLGNKVIISGRRKERLEETIRANPGMSAVELNVQDPASIKAIAKQLIEEYPDLNILFNNAGIMQPDDAAGVIDEDVLVSTVTTNVLGPIRMTSALIEHLKSKEEAVIINTTSALGFVPLAMTAVYSATKAALHSYSLSQRYLLKDTSVKVLELAPPSVQTDLMNLKDNPRVMPLAQFIEATIKVLGTDTDEVLVGDAKILRDNSGPNEGAFVTQFNDMMSGMSNGH</sequence>
<dbReference type="EMBL" id="CP003107">
    <property type="protein sequence ID" value="AET57212.1"/>
    <property type="molecule type" value="Genomic_DNA"/>
</dbReference>
<reference evidence="3 4" key="3">
    <citation type="journal article" date="2012" name="J. Bacteriol.">
        <title>Genome Sequence of Paenibacillus terrae HPL-003, a Xylanase-Producing Bacterium Isolated from Soil Found in Forest Residue.</title>
        <authorList>
            <person name="Shin S.H."/>
            <person name="Kim S."/>
            <person name="Kim J.Y."/>
            <person name="Song H.Y."/>
            <person name="Cho S.J."/>
            <person name="Kim D.R."/>
            <person name="Lee K.I."/>
            <person name="Lim H.K."/>
            <person name="Park N.J."/>
            <person name="Hwang I.T."/>
            <person name="Yang K.S."/>
        </authorList>
    </citation>
    <scope>NUCLEOTIDE SEQUENCE [LARGE SCALE GENOMIC DNA]</scope>
    <source>
        <strain evidence="3 4">HPL-003</strain>
    </source>
</reference>
<dbReference type="Proteomes" id="UP000005876">
    <property type="component" value="Chromosome"/>
</dbReference>
<evidence type="ECO:0000256" key="1">
    <source>
        <dbReference type="ARBA" id="ARBA00006484"/>
    </source>
</evidence>
<dbReference type="InterPro" id="IPR020904">
    <property type="entry name" value="Sc_DH/Rdtase_CS"/>
</dbReference>
<evidence type="ECO:0000313" key="3">
    <source>
        <dbReference type="EMBL" id="AET57212.1"/>
    </source>
</evidence>